<organism evidence="2 4">
    <name type="scientific">Photobacterium phosphoreum</name>
    <dbReference type="NCBI Taxonomy" id="659"/>
    <lineage>
        <taxon>Bacteria</taxon>
        <taxon>Pseudomonadati</taxon>
        <taxon>Pseudomonadota</taxon>
        <taxon>Gammaproteobacteria</taxon>
        <taxon>Vibrionales</taxon>
        <taxon>Vibrionaceae</taxon>
        <taxon>Photobacterium</taxon>
    </lineage>
</organism>
<evidence type="ECO:0000313" key="3">
    <source>
        <dbReference type="Proteomes" id="UP000241405"/>
    </source>
</evidence>
<evidence type="ECO:0000313" key="4">
    <source>
        <dbReference type="Proteomes" id="UP000241618"/>
    </source>
</evidence>
<accession>A0A2T3JPZ8</accession>
<dbReference type="Proteomes" id="UP000241405">
    <property type="component" value="Unassembled WGS sequence"/>
</dbReference>
<comment type="caution">
    <text evidence="2">The sequence shown here is derived from an EMBL/GenBank/DDBJ whole genome shotgun (WGS) entry which is preliminary data.</text>
</comment>
<dbReference type="Proteomes" id="UP000241618">
    <property type="component" value="Unassembled WGS sequence"/>
</dbReference>
<name>A0A2T3JPZ8_PHOPO</name>
<dbReference type="AlphaFoldDB" id="A0A2T3JPZ8"/>
<evidence type="ECO:0000313" key="2">
    <source>
        <dbReference type="EMBL" id="PSU51144.1"/>
    </source>
</evidence>
<proteinExistence type="predicted"/>
<sequence>MINLIEADINYLFIPKGTDFKFDEYVLENNTTLINETQKKNIINYPLEDPLSTYIDLKDLVLSLSSFSCPLLAPLGPKMFAAICVIISKEFDEKIPVWRVSSELTEKPMEREASGNILSLSIKI</sequence>
<keyword evidence="3" id="KW-1185">Reference proteome</keyword>
<dbReference type="RefSeq" id="WP_107191709.1">
    <property type="nucleotide sequence ID" value="NZ_PYMN01000041.1"/>
</dbReference>
<dbReference type="EMBL" id="PYMO01000011">
    <property type="protein sequence ID" value="PSU24682.1"/>
    <property type="molecule type" value="Genomic_DNA"/>
</dbReference>
<reference evidence="3 4" key="1">
    <citation type="submission" date="2018-03" db="EMBL/GenBank/DDBJ databases">
        <title>Whole genome sequencing of Histamine producing bacteria.</title>
        <authorList>
            <person name="Butler K."/>
        </authorList>
    </citation>
    <scope>NUCLEOTIDE SEQUENCE [LARGE SCALE GENOMIC DNA]</scope>
    <source>
        <strain evidence="2 4">FS-6.1</strain>
        <strain evidence="1 3">FS-6.2</strain>
    </source>
</reference>
<gene>
    <name evidence="2" type="ORF">C9J18_13195</name>
    <name evidence="1" type="ORF">CTM96_12135</name>
</gene>
<protein>
    <submittedName>
        <fullName evidence="2">Uncharacterized protein</fullName>
    </submittedName>
</protein>
<evidence type="ECO:0000313" key="1">
    <source>
        <dbReference type="EMBL" id="PSU24682.1"/>
    </source>
</evidence>
<dbReference type="EMBL" id="PYMP01000012">
    <property type="protein sequence ID" value="PSU51144.1"/>
    <property type="molecule type" value="Genomic_DNA"/>
</dbReference>